<dbReference type="CDD" id="cd03468">
    <property type="entry name" value="PolY_like"/>
    <property type="match status" value="1"/>
</dbReference>
<dbReference type="Pfam" id="PF00817">
    <property type="entry name" value="IMS"/>
    <property type="match status" value="1"/>
</dbReference>
<gene>
    <name evidence="4" type="ORF">DYU05_01240</name>
</gene>
<proteinExistence type="inferred from homology"/>
<evidence type="ECO:0000313" key="5">
    <source>
        <dbReference type="Proteomes" id="UP000260823"/>
    </source>
</evidence>
<dbReference type="SUPFAM" id="SSF56672">
    <property type="entry name" value="DNA/RNA polymerases"/>
    <property type="match status" value="1"/>
</dbReference>
<dbReference type="GO" id="GO:0006281">
    <property type="term" value="P:DNA repair"/>
    <property type="evidence" value="ECO:0007669"/>
    <property type="project" value="InterPro"/>
</dbReference>
<evidence type="ECO:0000313" key="4">
    <source>
        <dbReference type="EMBL" id="RFZ84283.1"/>
    </source>
</evidence>
<accession>A0A3E2NTE5</accession>
<dbReference type="EMBL" id="QWDE01000001">
    <property type="protein sequence ID" value="RFZ84283.1"/>
    <property type="molecule type" value="Genomic_DNA"/>
</dbReference>
<dbReference type="Gene3D" id="3.30.70.270">
    <property type="match status" value="1"/>
</dbReference>
<dbReference type="Proteomes" id="UP000260823">
    <property type="component" value="Unassembled WGS sequence"/>
</dbReference>
<evidence type="ECO:0000256" key="1">
    <source>
        <dbReference type="ARBA" id="ARBA00010945"/>
    </source>
</evidence>
<dbReference type="InterPro" id="IPR001126">
    <property type="entry name" value="UmuC"/>
</dbReference>
<dbReference type="AlphaFoldDB" id="A0A3E2NTE5"/>
<dbReference type="PANTHER" id="PTHR35369:SF2">
    <property type="entry name" value="BLR3025 PROTEIN"/>
    <property type="match status" value="1"/>
</dbReference>
<dbReference type="InterPro" id="IPR050356">
    <property type="entry name" value="SulA_CellDiv_inhibitor"/>
</dbReference>
<dbReference type="Gene3D" id="3.40.1170.60">
    <property type="match status" value="1"/>
</dbReference>
<sequence>MHKRYASLWFRHLLTDRLAIRQPDLKNAPFVLAAPQHNRIVITAVNALALQQGITPGMAAADAKAVIPNLKVIDDVPGRSAMLLRSIGEWCIRYSPLIAVDEPDGLILDITGCTHLWGGEEAYLKEVIARLAAKGYTVRGAIADTIGAAWAIARFGKEQFIVEPGMHTDAMLKLSPAALRLDSIILDRLHKLGFYSIRRFMGLKRQALRRRFGDHFLLRIDQAMGTIDEPLLYLHPQEAYYEHLPSLEPVRTAGGIEVAIKTLLQNLCKRLKNEGKGLRTAVLKCYRIDGKVVGAEIGTNRPTYNTTHLFKLFELKIASIEPALGIELFTLTAPKVEDISIEQEAIWAPDGCGLNNSRLAELLDKLANKIGANNIHRYLPQESYWPERTTKKTLNLTENAVNGWSISRPRPSLLLKKPEPIAVTFKLPDNPPMLFVYKGEKHIVKKADDAERIEPEWWRTTRPHRDYYIVEDEQGRRYWLFRSGHFDAEGSRWYIHGFFA</sequence>
<dbReference type="PROSITE" id="PS50173">
    <property type="entry name" value="UMUC"/>
    <property type="match status" value="1"/>
</dbReference>
<organism evidence="4 5">
    <name type="scientific">Mucilaginibacter terrenus</name>
    <dbReference type="NCBI Taxonomy" id="2482727"/>
    <lineage>
        <taxon>Bacteria</taxon>
        <taxon>Pseudomonadati</taxon>
        <taxon>Bacteroidota</taxon>
        <taxon>Sphingobacteriia</taxon>
        <taxon>Sphingobacteriales</taxon>
        <taxon>Sphingobacteriaceae</taxon>
        <taxon>Mucilaginibacter</taxon>
    </lineage>
</organism>
<evidence type="ECO:0000259" key="3">
    <source>
        <dbReference type="PROSITE" id="PS50173"/>
    </source>
</evidence>
<evidence type="ECO:0000256" key="2">
    <source>
        <dbReference type="ARBA" id="ARBA00022763"/>
    </source>
</evidence>
<protein>
    <submittedName>
        <fullName evidence="4">DNA polymerase Y family protein</fullName>
    </submittedName>
</protein>
<comment type="caution">
    <text evidence="4">The sequence shown here is derived from an EMBL/GenBank/DDBJ whole genome shotgun (WGS) entry which is preliminary data.</text>
</comment>
<feature type="domain" description="UmuC" evidence="3">
    <location>
        <begin position="1"/>
        <end position="73"/>
    </location>
</feature>
<keyword evidence="5" id="KW-1185">Reference proteome</keyword>
<comment type="similarity">
    <text evidence="1">Belongs to the DNA polymerase type-Y family.</text>
</comment>
<dbReference type="OrthoDB" id="625722at2"/>
<keyword evidence="2" id="KW-0227">DNA damage</keyword>
<dbReference type="PANTHER" id="PTHR35369">
    <property type="entry name" value="BLR3025 PROTEIN-RELATED"/>
    <property type="match status" value="1"/>
</dbReference>
<reference evidence="4 5" key="1">
    <citation type="submission" date="2018-08" db="EMBL/GenBank/DDBJ databases">
        <title>Mucilaginibacter terrae sp. nov., isolated from manganese diggings.</title>
        <authorList>
            <person name="Huang Y."/>
            <person name="Zhou Z."/>
        </authorList>
    </citation>
    <scope>NUCLEOTIDE SEQUENCE [LARGE SCALE GENOMIC DNA]</scope>
    <source>
        <strain evidence="4 5">ZH6</strain>
    </source>
</reference>
<name>A0A3E2NTE5_9SPHI</name>
<dbReference type="RefSeq" id="WP_117381173.1">
    <property type="nucleotide sequence ID" value="NZ_QWDE01000001.1"/>
</dbReference>
<dbReference type="InterPro" id="IPR043128">
    <property type="entry name" value="Rev_trsase/Diguanyl_cyclase"/>
</dbReference>
<dbReference type="InterPro" id="IPR043502">
    <property type="entry name" value="DNA/RNA_pol_sf"/>
</dbReference>